<accession>A0A167UBX3</accession>
<reference evidence="2 3" key="1">
    <citation type="journal article" date="2016" name="Mol. Biol. Evol.">
        <title>Comparative Genomics of Early-Diverging Mushroom-Forming Fungi Provides Insights into the Origins of Lignocellulose Decay Capabilities.</title>
        <authorList>
            <person name="Nagy L.G."/>
            <person name="Riley R."/>
            <person name="Tritt A."/>
            <person name="Adam C."/>
            <person name="Daum C."/>
            <person name="Floudas D."/>
            <person name="Sun H."/>
            <person name="Yadav J.S."/>
            <person name="Pangilinan J."/>
            <person name="Larsson K.H."/>
            <person name="Matsuura K."/>
            <person name="Barry K."/>
            <person name="Labutti K."/>
            <person name="Kuo R."/>
            <person name="Ohm R.A."/>
            <person name="Bhattacharya S.S."/>
            <person name="Shirouzu T."/>
            <person name="Yoshinaga Y."/>
            <person name="Martin F.M."/>
            <person name="Grigoriev I.V."/>
            <person name="Hibbett D.S."/>
        </authorList>
    </citation>
    <scope>NUCLEOTIDE SEQUENCE [LARGE SCALE GENOMIC DNA]</scope>
    <source>
        <strain evidence="2 3">CBS 109695</strain>
    </source>
</reference>
<gene>
    <name evidence="2" type="ORF">FIBSPDRAFT_879131</name>
</gene>
<evidence type="ECO:0000256" key="1">
    <source>
        <dbReference type="SAM" id="MobiDB-lite"/>
    </source>
</evidence>
<feature type="region of interest" description="Disordered" evidence="1">
    <location>
        <begin position="74"/>
        <end position="93"/>
    </location>
</feature>
<proteinExistence type="predicted"/>
<evidence type="ECO:0000313" key="2">
    <source>
        <dbReference type="EMBL" id="KZP03790.1"/>
    </source>
</evidence>
<evidence type="ECO:0000313" key="3">
    <source>
        <dbReference type="Proteomes" id="UP000076532"/>
    </source>
</evidence>
<organism evidence="2 3">
    <name type="scientific">Athelia psychrophila</name>
    <dbReference type="NCBI Taxonomy" id="1759441"/>
    <lineage>
        <taxon>Eukaryota</taxon>
        <taxon>Fungi</taxon>
        <taxon>Dikarya</taxon>
        <taxon>Basidiomycota</taxon>
        <taxon>Agaricomycotina</taxon>
        <taxon>Agaricomycetes</taxon>
        <taxon>Agaricomycetidae</taxon>
        <taxon>Atheliales</taxon>
        <taxon>Atheliaceae</taxon>
        <taxon>Athelia</taxon>
    </lineage>
</organism>
<name>A0A167UBX3_9AGAM</name>
<dbReference type="EMBL" id="KV418003">
    <property type="protein sequence ID" value="KZP03790.1"/>
    <property type="molecule type" value="Genomic_DNA"/>
</dbReference>
<dbReference type="AlphaFoldDB" id="A0A167UBX3"/>
<keyword evidence="3" id="KW-1185">Reference proteome</keyword>
<sequence>MLNSLPIKPIANGAKERWLYHPSLPPWIFLHFTFTITSYNTVLHPTRASNVTNVNGEHLTFHCARDIIILHFHAPGPSTPPDRDHTGERVIPS</sequence>
<feature type="compositionally biased region" description="Basic and acidic residues" evidence="1">
    <location>
        <begin position="81"/>
        <end position="93"/>
    </location>
</feature>
<dbReference type="Proteomes" id="UP000076532">
    <property type="component" value="Unassembled WGS sequence"/>
</dbReference>
<protein>
    <submittedName>
        <fullName evidence="2">Uncharacterized protein</fullName>
    </submittedName>
</protein>